<evidence type="ECO:0008006" key="4">
    <source>
        <dbReference type="Google" id="ProtNLM"/>
    </source>
</evidence>
<dbReference type="AlphaFoldDB" id="A0A1I0G1X6"/>
<keyword evidence="1" id="KW-1133">Transmembrane helix</keyword>
<dbReference type="OrthoDB" id="3174166at2"/>
<reference evidence="2 3" key="1">
    <citation type="submission" date="2016-10" db="EMBL/GenBank/DDBJ databases">
        <authorList>
            <person name="de Groot N.N."/>
        </authorList>
    </citation>
    <scope>NUCLEOTIDE SEQUENCE [LARGE SCALE GENOMIC DNA]</scope>
    <source>
        <strain evidence="2 3">DSM 18979</strain>
    </source>
</reference>
<name>A0A1I0G1X6_9FIRM</name>
<keyword evidence="3" id="KW-1185">Reference proteome</keyword>
<keyword evidence="1" id="KW-0812">Transmembrane</keyword>
<protein>
    <recommendedName>
        <fullName evidence="4">Zn-finger containing protein</fullName>
    </recommendedName>
</protein>
<accession>A0A1I0G1X6</accession>
<proteinExistence type="predicted"/>
<gene>
    <name evidence="2" type="ORF">SAMN05660297_03029</name>
</gene>
<feature type="transmembrane region" description="Helical" evidence="1">
    <location>
        <begin position="12"/>
        <end position="31"/>
    </location>
</feature>
<dbReference type="STRING" id="426128.SAMN05660297_03029"/>
<sequence>MNWLRKFMAGRYGGDQLSLFLLVLSIVLTLISRIAGITILITASYIPLFLAVYRILSKDLQKRSMENYKFAILVSPLYSRLKQGQRRIKDLKTNKYYKCPKCKTMLRVPKDKGNILITCPKCKEKFTRKT</sequence>
<feature type="transmembrane region" description="Helical" evidence="1">
    <location>
        <begin position="37"/>
        <end position="56"/>
    </location>
</feature>
<dbReference type="EMBL" id="FOHU01000017">
    <property type="protein sequence ID" value="SET64575.1"/>
    <property type="molecule type" value="Genomic_DNA"/>
</dbReference>
<evidence type="ECO:0000313" key="3">
    <source>
        <dbReference type="Proteomes" id="UP000199568"/>
    </source>
</evidence>
<dbReference type="Proteomes" id="UP000199568">
    <property type="component" value="Unassembled WGS sequence"/>
</dbReference>
<keyword evidence="1" id="KW-0472">Membrane</keyword>
<organism evidence="2 3">
    <name type="scientific">Natronincola peptidivorans</name>
    <dbReference type="NCBI Taxonomy" id="426128"/>
    <lineage>
        <taxon>Bacteria</taxon>
        <taxon>Bacillati</taxon>
        <taxon>Bacillota</taxon>
        <taxon>Clostridia</taxon>
        <taxon>Peptostreptococcales</taxon>
        <taxon>Natronincolaceae</taxon>
        <taxon>Natronincola</taxon>
    </lineage>
</organism>
<evidence type="ECO:0000313" key="2">
    <source>
        <dbReference type="EMBL" id="SET64575.1"/>
    </source>
</evidence>
<evidence type="ECO:0000256" key="1">
    <source>
        <dbReference type="SAM" id="Phobius"/>
    </source>
</evidence>
<dbReference type="RefSeq" id="WP_090445970.1">
    <property type="nucleotide sequence ID" value="NZ_FOHU01000017.1"/>
</dbReference>